<dbReference type="AlphaFoldDB" id="A0A1I1H2J7"/>
<dbReference type="STRING" id="753702.SAMN04488102_103246"/>
<accession>A0A1I1H2J7</accession>
<evidence type="ECO:0000313" key="2">
    <source>
        <dbReference type="EMBL" id="SFC15663.1"/>
    </source>
</evidence>
<feature type="signal peptide" evidence="1">
    <location>
        <begin position="1"/>
        <end position="23"/>
    </location>
</feature>
<gene>
    <name evidence="2" type="ORF">SAMN04488102_103246</name>
</gene>
<dbReference type="OrthoDB" id="2111555at2"/>
<evidence type="ECO:0008006" key="4">
    <source>
        <dbReference type="Google" id="ProtNLM"/>
    </source>
</evidence>
<keyword evidence="3" id="KW-1185">Reference proteome</keyword>
<organism evidence="2 3">
    <name type="scientific">Alkalibacterium subtropicum</name>
    <dbReference type="NCBI Taxonomy" id="753702"/>
    <lineage>
        <taxon>Bacteria</taxon>
        <taxon>Bacillati</taxon>
        <taxon>Bacillota</taxon>
        <taxon>Bacilli</taxon>
        <taxon>Lactobacillales</taxon>
        <taxon>Carnobacteriaceae</taxon>
        <taxon>Alkalibacterium</taxon>
    </lineage>
</organism>
<proteinExistence type="predicted"/>
<protein>
    <recommendedName>
        <fullName evidence="4">Polymer-forming protein</fullName>
    </recommendedName>
</protein>
<keyword evidence="1" id="KW-0732">Signal</keyword>
<dbReference type="RefSeq" id="WP_091529112.1">
    <property type="nucleotide sequence ID" value="NZ_FOLT01000003.1"/>
</dbReference>
<feature type="chain" id="PRO_5039728879" description="Polymer-forming protein" evidence="1">
    <location>
        <begin position="24"/>
        <end position="190"/>
    </location>
</feature>
<evidence type="ECO:0000313" key="3">
    <source>
        <dbReference type="Proteomes" id="UP000199612"/>
    </source>
</evidence>
<dbReference type="EMBL" id="FOLT01000003">
    <property type="protein sequence ID" value="SFC15663.1"/>
    <property type="molecule type" value="Genomic_DNA"/>
</dbReference>
<evidence type="ECO:0000256" key="1">
    <source>
        <dbReference type="SAM" id="SignalP"/>
    </source>
</evidence>
<reference evidence="3" key="1">
    <citation type="submission" date="2016-10" db="EMBL/GenBank/DDBJ databases">
        <authorList>
            <person name="Varghese N."/>
            <person name="Submissions S."/>
        </authorList>
    </citation>
    <scope>NUCLEOTIDE SEQUENCE [LARGE SCALE GENOMIC DNA]</scope>
    <source>
        <strain evidence="3">DSM 23664</strain>
    </source>
</reference>
<dbReference type="PROSITE" id="PS51257">
    <property type="entry name" value="PROKAR_LIPOPROTEIN"/>
    <property type="match status" value="1"/>
</dbReference>
<name>A0A1I1H2J7_9LACT</name>
<sequence length="190" mass="20240">MSLLKKKFAAGAAVVALGGFLGACDDAEETVEDTTEEVTDEVSDENGDAVTAASITDQADQVVASLSEDGNWLTALTADVTVEEDMTVAGTFYDGGEESGDEYRKLALYTQDDERNVTDTFTLTVPMMTVESPNFRIQEGTLDGDVYVDAEGFELANSTVTGDVTFSSQEMMDAAMMDEGTVEGEVSVEE</sequence>
<dbReference type="Proteomes" id="UP000199612">
    <property type="component" value="Unassembled WGS sequence"/>
</dbReference>